<protein>
    <recommendedName>
        <fullName evidence="4">Major facilitator superfamily (MFS) profile domain-containing protein</fullName>
    </recommendedName>
</protein>
<dbReference type="AlphaFoldDB" id="A0A1C6RM54"/>
<feature type="transmembrane region" description="Helical" evidence="1">
    <location>
        <begin position="60"/>
        <end position="78"/>
    </location>
</feature>
<feature type="transmembrane region" description="Helical" evidence="1">
    <location>
        <begin position="12"/>
        <end position="34"/>
    </location>
</feature>
<keyword evidence="1" id="KW-0812">Transmembrane</keyword>
<keyword evidence="1" id="KW-1133">Transmembrane helix</keyword>
<keyword evidence="3" id="KW-1185">Reference proteome</keyword>
<feature type="transmembrane region" description="Helical" evidence="1">
    <location>
        <begin position="123"/>
        <end position="143"/>
    </location>
</feature>
<organism evidence="2 3">
    <name type="scientific">Micromonospora rhizosphaerae</name>
    <dbReference type="NCBI Taxonomy" id="568872"/>
    <lineage>
        <taxon>Bacteria</taxon>
        <taxon>Bacillati</taxon>
        <taxon>Actinomycetota</taxon>
        <taxon>Actinomycetes</taxon>
        <taxon>Micromonosporales</taxon>
        <taxon>Micromonosporaceae</taxon>
        <taxon>Micromonospora</taxon>
    </lineage>
</organism>
<feature type="transmembrane region" description="Helical" evidence="1">
    <location>
        <begin position="90"/>
        <end position="111"/>
    </location>
</feature>
<proteinExistence type="predicted"/>
<accession>A0A1C6RM54</accession>
<evidence type="ECO:0008006" key="4">
    <source>
        <dbReference type="Google" id="ProtNLM"/>
    </source>
</evidence>
<dbReference type="Proteomes" id="UP000199413">
    <property type="component" value="Unassembled WGS sequence"/>
</dbReference>
<name>A0A1C6RM54_9ACTN</name>
<evidence type="ECO:0000256" key="1">
    <source>
        <dbReference type="SAM" id="Phobius"/>
    </source>
</evidence>
<reference evidence="3" key="1">
    <citation type="submission" date="2016-06" db="EMBL/GenBank/DDBJ databases">
        <authorList>
            <person name="Varghese N."/>
            <person name="Submissions Spin"/>
        </authorList>
    </citation>
    <scope>NUCLEOTIDE SEQUENCE [LARGE SCALE GENOMIC DNA]</scope>
    <source>
        <strain evidence="3">DSM 45431</strain>
    </source>
</reference>
<dbReference type="EMBL" id="FMHV01000002">
    <property type="protein sequence ID" value="SCL18144.1"/>
    <property type="molecule type" value="Genomic_DNA"/>
</dbReference>
<evidence type="ECO:0000313" key="3">
    <source>
        <dbReference type="Proteomes" id="UP000199413"/>
    </source>
</evidence>
<keyword evidence="1" id="KW-0472">Membrane</keyword>
<sequence length="151" mass="15996">MRQSLSENERAAPAARAVWVAAALSAVLAVAAMIDQLGVHSLTDHANAMYEPYGKRPDPGLLYGLVYAVAVVGALLWLPVIRVVRSRSRLAPVLAVVVITVTAALAVLLLVSTEYDAQIFPPLWGTLAILPPAVGVLAVVLLFRRASGHVQ</sequence>
<gene>
    <name evidence="2" type="ORF">GA0070624_1461</name>
</gene>
<evidence type="ECO:0000313" key="2">
    <source>
        <dbReference type="EMBL" id="SCL18144.1"/>
    </source>
</evidence>
<dbReference type="STRING" id="568872.GA0070624_1461"/>